<comment type="caution">
    <text evidence="1">The sequence shown here is derived from an EMBL/GenBank/DDBJ whole genome shotgun (WGS) entry which is preliminary data.</text>
</comment>
<name>M2Q182_9FIRM</name>
<reference evidence="1 2" key="1">
    <citation type="submission" date="2013-02" db="EMBL/GenBank/DDBJ databases">
        <title>The Genome Sequence of Lactobacillus catenaformis F0143.</title>
        <authorList>
            <consortium name="The Broad Institute Genome Sequencing Platform"/>
            <person name="Earl A."/>
            <person name="Ward D."/>
            <person name="Feldgarden M."/>
            <person name="Gevers D."/>
            <person name="Izard J."/>
            <person name="Blanton J.M."/>
            <person name="Mathney J."/>
            <person name="Dewhirst F.E."/>
            <person name="Young S.K."/>
            <person name="Zeng Q."/>
            <person name="Gargeya S."/>
            <person name="Fitzgerald M."/>
            <person name="Haas B."/>
            <person name="Abouelleil A."/>
            <person name="Alvarado L."/>
            <person name="Arachchi H.M."/>
            <person name="Berlin A."/>
            <person name="Chapman S.B."/>
            <person name="Gearin G."/>
            <person name="Goldberg J."/>
            <person name="Griggs A."/>
            <person name="Gujja S."/>
            <person name="Hansen M."/>
            <person name="Heiman D."/>
            <person name="Howarth C."/>
            <person name="Larimer J."/>
            <person name="Lui A."/>
            <person name="MacDonald P.J.P."/>
            <person name="McCowen C."/>
            <person name="Montmayeur A."/>
            <person name="Murphy C."/>
            <person name="Neiman D."/>
            <person name="Pearson M."/>
            <person name="Priest M."/>
            <person name="Roberts A."/>
            <person name="Saif S."/>
            <person name="Shea T."/>
            <person name="Sisk P."/>
            <person name="Stolte C."/>
            <person name="Sykes S."/>
            <person name="Wortman J."/>
            <person name="Nusbaum C."/>
            <person name="Birren B."/>
        </authorList>
    </citation>
    <scope>NUCLEOTIDE SEQUENCE [LARGE SCALE GENOMIC DNA]</scope>
    <source>
        <strain evidence="1 2">OT 569</strain>
    </source>
</reference>
<evidence type="ECO:0000313" key="1">
    <source>
        <dbReference type="EMBL" id="EMD16700.1"/>
    </source>
</evidence>
<dbReference type="BioCyc" id="ECAT999415-HMP:GTTI-1055-MONOMER"/>
<dbReference type="EMBL" id="AGEJ01000016">
    <property type="protein sequence ID" value="EMD16700.1"/>
    <property type="molecule type" value="Genomic_DNA"/>
</dbReference>
<dbReference type="Proteomes" id="UP000011758">
    <property type="component" value="Unassembled WGS sequence"/>
</dbReference>
<sequence length="31" mass="3578">MMGKEIRNKNVVISESVNRNALISEHKMSMM</sequence>
<gene>
    <name evidence="1" type="ORF">HMPREF9943_01029</name>
</gene>
<proteinExistence type="predicted"/>
<dbReference type="STRING" id="999415.HMPREF9943_01029"/>
<protein>
    <submittedName>
        <fullName evidence="1">Uncharacterized protein</fullName>
    </submittedName>
</protein>
<organism evidence="1 2">
    <name type="scientific">Eggerthia catenaformis OT 569 = DSM 20559</name>
    <dbReference type="NCBI Taxonomy" id="999415"/>
    <lineage>
        <taxon>Bacteria</taxon>
        <taxon>Bacillati</taxon>
        <taxon>Bacillota</taxon>
        <taxon>Erysipelotrichia</taxon>
        <taxon>Erysipelotrichales</taxon>
        <taxon>Coprobacillaceae</taxon>
        <taxon>Eggerthia</taxon>
    </lineage>
</organism>
<accession>M2Q182</accession>
<evidence type="ECO:0000313" key="2">
    <source>
        <dbReference type="Proteomes" id="UP000011758"/>
    </source>
</evidence>
<keyword evidence="2" id="KW-1185">Reference proteome</keyword>
<dbReference type="AlphaFoldDB" id="M2Q182"/>